<reference evidence="1" key="1">
    <citation type="submission" date="2024-05" db="EMBL/GenBank/DDBJ databases">
        <title>Isolation and characterization of Sporomusa carbonis sp. nov., a carboxydotrophic hydrogenogen in the genus of Sporomusa isolated from a charcoal burning pile.</title>
        <authorList>
            <person name="Boeer T."/>
            <person name="Rosenbaum F."/>
            <person name="Eysell L."/>
            <person name="Mueller V."/>
            <person name="Daniel R."/>
            <person name="Poehlein A."/>
        </authorList>
    </citation>
    <scope>NUCLEOTIDE SEQUENCE [LARGE SCALE GENOMIC DNA]</scope>
    <source>
        <strain evidence="1">DSM 10669</strain>
    </source>
</reference>
<evidence type="ECO:0008006" key="3">
    <source>
        <dbReference type="Google" id="ProtNLM"/>
    </source>
</evidence>
<dbReference type="Proteomes" id="UP000216752">
    <property type="component" value="Chromosome"/>
</dbReference>
<evidence type="ECO:0000313" key="2">
    <source>
        <dbReference type="Proteomes" id="UP000216752"/>
    </source>
</evidence>
<accession>A0ABZ3IGR5</accession>
<name>A0ABZ3IGR5_9FIRM</name>
<proteinExistence type="predicted"/>
<protein>
    <recommendedName>
        <fullName evidence="3">Helicase XPB/Ssl2 N-terminal domain-containing protein</fullName>
    </recommendedName>
</protein>
<organism evidence="1 2">
    <name type="scientific">Sporomusa silvacetica DSM 10669</name>
    <dbReference type="NCBI Taxonomy" id="1123289"/>
    <lineage>
        <taxon>Bacteria</taxon>
        <taxon>Bacillati</taxon>
        <taxon>Bacillota</taxon>
        <taxon>Negativicutes</taxon>
        <taxon>Selenomonadales</taxon>
        <taxon>Sporomusaceae</taxon>
        <taxon>Sporomusa</taxon>
    </lineage>
</organism>
<evidence type="ECO:0000313" key="1">
    <source>
        <dbReference type="EMBL" id="XFO64865.1"/>
    </source>
</evidence>
<dbReference type="EMBL" id="CP155573">
    <property type="protein sequence ID" value="XFO64865.1"/>
    <property type="molecule type" value="Genomic_DNA"/>
</dbReference>
<keyword evidence="2" id="KW-1185">Reference proteome</keyword>
<gene>
    <name evidence="1" type="ORF">SPSIL_009740</name>
</gene>
<sequence length="571" mass="65809">MLQNDNDFLGILESLAPSREFSHIIQERPSIKKKLRPFHPIKAASLVSGLLTLPALHANTLRLEMLIHLIMSYSSGKKEPMVHHIQLWLNTELGATSFVYLEDPVEDVFISNVITDEGNIRIFEGIWESTDFYLQRMLNIIRTLPDEQSTCQLKREVRGILLLSEEIADRRRLNRFSPGEGNDKGPVSIPSNKDLKSLSKTIIFTSEDLQRLGIVSADIEPFIFDMQFLDKLQEQSLEESDLQRHPIVRDTGKWFVLLPNNISFAVRVHILNWMINHGCQESFDKHLIMEYQKFFQDNPVMGESFPRQSIPVQDFQDKYLMTLAREFDEGRYIQIIAIIDRISGYQQHGFLSFDSEIMDEYNDQIDIHIKEARSHYRKQAGFKQGLTLVVGCGYGRLNGFRAVPETADWMVEFISAPDFQTLAWTSEDSPLFLWKLVNQARHLTKQGLSIANANGLLNLYGWWVDTNYLMMPADVEFGDKPLHMMIPTDSLAEIRRRIRQGWDLHALPLPNGKLVRVRRKDIESYFPDYATQPLYACIDAVSHGQLWEHGLENNLSGGFQRSLGKQDSRVI</sequence>